<organism evidence="3 4">
    <name type="scientific">Neptunomonas antarctica</name>
    <dbReference type="NCBI Taxonomy" id="619304"/>
    <lineage>
        <taxon>Bacteria</taxon>
        <taxon>Pseudomonadati</taxon>
        <taxon>Pseudomonadota</taxon>
        <taxon>Gammaproteobacteria</taxon>
        <taxon>Oceanospirillales</taxon>
        <taxon>Oceanospirillaceae</taxon>
        <taxon>Neptunomonas</taxon>
    </lineage>
</organism>
<dbReference type="Gene3D" id="3.40.50.2000">
    <property type="entry name" value="Glycogen Phosphorylase B"/>
    <property type="match status" value="2"/>
</dbReference>
<dbReference type="InterPro" id="IPR028098">
    <property type="entry name" value="Glyco_trans_4-like_N"/>
</dbReference>
<dbReference type="RefSeq" id="WP_054342626.1">
    <property type="nucleotide sequence ID" value="NZ_FTOE01000001.1"/>
</dbReference>
<sequence>MKIAIISVDFAPNVGGVAAHVVELGKALVTLGHEVHVLTLPIADKQESIETWQGMIVHRPRLPKSKPLYTVFMKIWLRRFLKKNPVDIIHVHGMRPLEATRGLNTPVIFTNHTSGYLRRLEKGPKVHAELARRLAHICHVLAPSDELCEATRVVGFTKPVDFIPNGVDVARFTPSPIRPDRPVTILLARRLVDKNGVTVYAEAVSALKGLDVQLIFAGNGPERVKVERILKSNGMFDKSTFLGDVSNQDMPDVYRSADISVLPSFMEATSITGLESMACGLPLIGTRVGGIPTLITEGETGLMVPPGDPDALGEALVFLANNPLLQKEMGLKARKKAEQQFSWLHIAERTVAVYQQHI</sequence>
<reference evidence="4" key="1">
    <citation type="submission" date="2017-01" db="EMBL/GenBank/DDBJ databases">
        <authorList>
            <person name="Varghese N."/>
            <person name="Submissions S."/>
        </authorList>
    </citation>
    <scope>NUCLEOTIDE SEQUENCE [LARGE SCALE GENOMIC DNA]</scope>
    <source>
        <strain evidence="4">DSM 22306</strain>
    </source>
</reference>
<gene>
    <name evidence="3" type="ORF">SAMN05421760_101433</name>
</gene>
<keyword evidence="4" id="KW-1185">Reference proteome</keyword>
<dbReference type="PANTHER" id="PTHR45947:SF3">
    <property type="entry name" value="SULFOQUINOVOSYL TRANSFERASE SQD2"/>
    <property type="match status" value="1"/>
</dbReference>
<evidence type="ECO:0000259" key="2">
    <source>
        <dbReference type="Pfam" id="PF13439"/>
    </source>
</evidence>
<dbReference type="Pfam" id="PF00534">
    <property type="entry name" value="Glycos_transf_1"/>
    <property type="match status" value="1"/>
</dbReference>
<dbReference type="AlphaFoldDB" id="A0A1N7J0W7"/>
<dbReference type="PANTHER" id="PTHR45947">
    <property type="entry name" value="SULFOQUINOVOSYL TRANSFERASE SQD2"/>
    <property type="match status" value="1"/>
</dbReference>
<protein>
    <submittedName>
        <fullName evidence="3">1,4-alpha-glucan branching enzyme</fullName>
    </submittedName>
</protein>
<dbReference type="SUPFAM" id="SSF53756">
    <property type="entry name" value="UDP-Glycosyltransferase/glycogen phosphorylase"/>
    <property type="match status" value="1"/>
</dbReference>
<proteinExistence type="predicted"/>
<feature type="domain" description="Glycosyltransferase subfamily 4-like N-terminal" evidence="2">
    <location>
        <begin position="14"/>
        <end position="171"/>
    </location>
</feature>
<evidence type="ECO:0000313" key="4">
    <source>
        <dbReference type="Proteomes" id="UP000185999"/>
    </source>
</evidence>
<accession>A0A1N7J0W7</accession>
<dbReference type="GO" id="GO:0016757">
    <property type="term" value="F:glycosyltransferase activity"/>
    <property type="evidence" value="ECO:0007669"/>
    <property type="project" value="InterPro"/>
</dbReference>
<dbReference type="STRING" id="619304.SAMN05421760_101433"/>
<feature type="domain" description="Glycosyl transferase family 1" evidence="1">
    <location>
        <begin position="178"/>
        <end position="335"/>
    </location>
</feature>
<dbReference type="EMBL" id="FTOE01000001">
    <property type="protein sequence ID" value="SIS42896.1"/>
    <property type="molecule type" value="Genomic_DNA"/>
</dbReference>
<dbReference type="Pfam" id="PF13439">
    <property type="entry name" value="Glyco_transf_4"/>
    <property type="match status" value="1"/>
</dbReference>
<name>A0A1N7J0W7_9GAMM</name>
<dbReference type="Proteomes" id="UP000185999">
    <property type="component" value="Unassembled WGS sequence"/>
</dbReference>
<dbReference type="CDD" id="cd03801">
    <property type="entry name" value="GT4_PimA-like"/>
    <property type="match status" value="1"/>
</dbReference>
<evidence type="ECO:0000313" key="3">
    <source>
        <dbReference type="EMBL" id="SIS42896.1"/>
    </source>
</evidence>
<evidence type="ECO:0000259" key="1">
    <source>
        <dbReference type="Pfam" id="PF00534"/>
    </source>
</evidence>
<dbReference type="InterPro" id="IPR050194">
    <property type="entry name" value="Glycosyltransferase_grp1"/>
</dbReference>
<dbReference type="InterPro" id="IPR001296">
    <property type="entry name" value="Glyco_trans_1"/>
</dbReference>
<dbReference type="OrthoDB" id="9802525at2"/>